<keyword evidence="4 7" id="KW-0812">Transmembrane</keyword>
<feature type="transmembrane region" description="Helical" evidence="7">
    <location>
        <begin position="333"/>
        <end position="361"/>
    </location>
</feature>
<feature type="transmembrane region" description="Helical" evidence="7">
    <location>
        <begin position="385"/>
        <end position="405"/>
    </location>
</feature>
<evidence type="ECO:0000259" key="9">
    <source>
        <dbReference type="Pfam" id="PF12704"/>
    </source>
</evidence>
<keyword evidence="3" id="KW-1003">Cell membrane</keyword>
<dbReference type="EMBL" id="JAXIVS010000003">
    <property type="protein sequence ID" value="MDY7226782.1"/>
    <property type="molecule type" value="Genomic_DNA"/>
</dbReference>
<keyword evidence="5 7" id="KW-1133">Transmembrane helix</keyword>
<evidence type="ECO:0000256" key="2">
    <source>
        <dbReference type="ARBA" id="ARBA00005236"/>
    </source>
</evidence>
<gene>
    <name evidence="10" type="ORF">SYV04_10300</name>
</gene>
<comment type="similarity">
    <text evidence="2">Belongs to the ABC-4 integral membrane protein family. LolC/E subfamily.</text>
</comment>
<sequence length="422" mass="45341">MTLLALATRNLMRNRRRTAISLAALVVGVGAMVVLRGLVNGQQRIILENIVYGQLGAVQVHRAGYLAHVQGSPLSLDMEDSEALRRQLTSVPGVHGVSPRLAFGGMLSMPEPQGVEEGEPRTAFLQLLAFDPALEPRVTPKRMTWLGQGAFLSKVDAPELMLNADLARGLGTGVMDAKAPPPEEQWPALLAADRDGALNGEGLRISGMLVSATPGDRRVGYLPLATAQRVLRMEGRVTEYALAVEPLEHARRVRDALRASLGPGYEVHTWEEVFPFIAQILGQQDFLFGILSTVFLAAVLLGIVNVMLMNVLERVREIGTMMAVGMRRRSIILLFLLEGGVLGLVGGAVGALVGGAVTLWLHERGILLPSPGANVDSIIRPSVSFLYLMYVVGLATVGASLAALWPAWRASRLRPVEALASV</sequence>
<evidence type="ECO:0000259" key="8">
    <source>
        <dbReference type="Pfam" id="PF02687"/>
    </source>
</evidence>
<evidence type="ECO:0000256" key="5">
    <source>
        <dbReference type="ARBA" id="ARBA00022989"/>
    </source>
</evidence>
<evidence type="ECO:0000256" key="3">
    <source>
        <dbReference type="ARBA" id="ARBA00022475"/>
    </source>
</evidence>
<name>A0ABU5H1W7_9BACT</name>
<dbReference type="InterPro" id="IPR025857">
    <property type="entry name" value="MacB_PCD"/>
</dbReference>
<protein>
    <submittedName>
        <fullName evidence="10">FtsX-like permease family protein</fullName>
    </submittedName>
</protein>
<dbReference type="RefSeq" id="WP_321545506.1">
    <property type="nucleotide sequence ID" value="NZ_JAXIVS010000003.1"/>
</dbReference>
<organism evidence="10 11">
    <name type="scientific">Hyalangium rubrum</name>
    <dbReference type="NCBI Taxonomy" id="3103134"/>
    <lineage>
        <taxon>Bacteria</taxon>
        <taxon>Pseudomonadati</taxon>
        <taxon>Myxococcota</taxon>
        <taxon>Myxococcia</taxon>
        <taxon>Myxococcales</taxon>
        <taxon>Cystobacterineae</taxon>
        <taxon>Archangiaceae</taxon>
        <taxon>Hyalangium</taxon>
    </lineage>
</organism>
<feature type="transmembrane region" description="Helical" evidence="7">
    <location>
        <begin position="286"/>
        <end position="312"/>
    </location>
</feature>
<feature type="domain" description="MacB-like periplasmic core" evidence="9">
    <location>
        <begin position="18"/>
        <end position="259"/>
    </location>
</feature>
<evidence type="ECO:0000256" key="6">
    <source>
        <dbReference type="ARBA" id="ARBA00023136"/>
    </source>
</evidence>
<evidence type="ECO:0000256" key="1">
    <source>
        <dbReference type="ARBA" id="ARBA00004651"/>
    </source>
</evidence>
<feature type="domain" description="ABC3 transporter permease C-terminal" evidence="8">
    <location>
        <begin position="290"/>
        <end position="413"/>
    </location>
</feature>
<dbReference type="InterPro" id="IPR003838">
    <property type="entry name" value="ABC3_permease_C"/>
</dbReference>
<dbReference type="Pfam" id="PF02687">
    <property type="entry name" value="FtsX"/>
    <property type="match status" value="1"/>
</dbReference>
<evidence type="ECO:0000256" key="7">
    <source>
        <dbReference type="SAM" id="Phobius"/>
    </source>
</evidence>
<comment type="subcellular location">
    <subcellularLocation>
        <location evidence="1">Cell membrane</location>
        <topology evidence="1">Multi-pass membrane protein</topology>
    </subcellularLocation>
</comment>
<evidence type="ECO:0000313" key="10">
    <source>
        <dbReference type="EMBL" id="MDY7226782.1"/>
    </source>
</evidence>
<evidence type="ECO:0000256" key="4">
    <source>
        <dbReference type="ARBA" id="ARBA00022692"/>
    </source>
</evidence>
<evidence type="ECO:0000313" key="11">
    <source>
        <dbReference type="Proteomes" id="UP001291309"/>
    </source>
</evidence>
<keyword evidence="11" id="KW-1185">Reference proteome</keyword>
<dbReference type="PANTHER" id="PTHR30489:SF0">
    <property type="entry name" value="LIPOPROTEIN-RELEASING SYSTEM TRANSMEMBRANE PROTEIN LOLE"/>
    <property type="match status" value="1"/>
</dbReference>
<accession>A0ABU5H1W7</accession>
<dbReference type="Pfam" id="PF12704">
    <property type="entry name" value="MacB_PCD"/>
    <property type="match status" value="1"/>
</dbReference>
<comment type="caution">
    <text evidence="10">The sequence shown here is derived from an EMBL/GenBank/DDBJ whole genome shotgun (WGS) entry which is preliminary data.</text>
</comment>
<dbReference type="Proteomes" id="UP001291309">
    <property type="component" value="Unassembled WGS sequence"/>
</dbReference>
<dbReference type="PANTHER" id="PTHR30489">
    <property type="entry name" value="LIPOPROTEIN-RELEASING SYSTEM TRANSMEMBRANE PROTEIN LOLE"/>
    <property type="match status" value="1"/>
</dbReference>
<reference evidence="10 11" key="1">
    <citation type="submission" date="2023-12" db="EMBL/GenBank/DDBJ databases">
        <title>the genome sequence of Hyalangium sp. s54d21.</title>
        <authorList>
            <person name="Zhang X."/>
        </authorList>
    </citation>
    <scope>NUCLEOTIDE SEQUENCE [LARGE SCALE GENOMIC DNA]</scope>
    <source>
        <strain evidence="11">s54d21</strain>
    </source>
</reference>
<dbReference type="InterPro" id="IPR051447">
    <property type="entry name" value="Lipoprotein-release_system"/>
</dbReference>
<proteinExistence type="inferred from homology"/>
<keyword evidence="6 7" id="KW-0472">Membrane</keyword>